<evidence type="ECO:0000259" key="4">
    <source>
        <dbReference type="Pfam" id="PF13193"/>
    </source>
</evidence>
<sequence>MIYADDHYYTLHDVEKQYEFFDSIEQIRECQNKRLAVCLSDMFQWITLCLYIRQKGGMVFPIHPSTPQQGALRMATDASCHFLFYQSMHSMTELSSIEWEGEGGLIQMSSGTTGTPKCIERSWSSVEEELTSYVSTLSLDRFTTSIVACPVTHSYGLISGVLSCLKRGAEPVIITKMNPSYLLKKLNEHRNHIFYAAPTLLHTLSRLMGANQRFHYVMTSGTVIPAIWLESLKSVSTKVFQQYGCSEAGCVAVHTNLQQAWEMGYPLPHLRVEAGEMDAPSEIIVHTATNSVSTKDLGYVKDGILSFLARIDDTINVAGLNVYPQEVENVLMNEPRVIEAIVFRKQNNFTGERVCAQYVSEETIEEIDLREWCSKYLAPHQIPIEFERVSSIEKLPNGKVSRKKLAETYI</sequence>
<organism evidence="5 6">
    <name type="scientific">Metabacillus endolithicus</name>
    <dbReference type="NCBI Taxonomy" id="1535204"/>
    <lineage>
        <taxon>Bacteria</taxon>
        <taxon>Bacillati</taxon>
        <taxon>Bacillota</taxon>
        <taxon>Bacilli</taxon>
        <taxon>Bacillales</taxon>
        <taxon>Bacillaceae</taxon>
        <taxon>Metabacillus</taxon>
    </lineage>
</organism>
<keyword evidence="6" id="KW-1185">Reference proteome</keyword>
<evidence type="ECO:0000313" key="6">
    <source>
        <dbReference type="Proteomes" id="UP001597318"/>
    </source>
</evidence>
<evidence type="ECO:0000256" key="2">
    <source>
        <dbReference type="ARBA" id="ARBA00022598"/>
    </source>
</evidence>
<dbReference type="InterPro" id="IPR042099">
    <property type="entry name" value="ANL_N_sf"/>
</dbReference>
<dbReference type="SUPFAM" id="SSF56801">
    <property type="entry name" value="Acetyl-CoA synthetase-like"/>
    <property type="match status" value="1"/>
</dbReference>
<proteinExistence type="inferred from homology"/>
<evidence type="ECO:0000259" key="3">
    <source>
        <dbReference type="Pfam" id="PF00501"/>
    </source>
</evidence>
<dbReference type="Pfam" id="PF00501">
    <property type="entry name" value="AMP-binding"/>
    <property type="match status" value="1"/>
</dbReference>
<dbReference type="InterPro" id="IPR000873">
    <property type="entry name" value="AMP-dep_synth/lig_dom"/>
</dbReference>
<dbReference type="Gene3D" id="3.30.300.30">
    <property type="match status" value="1"/>
</dbReference>
<dbReference type="InterPro" id="IPR025110">
    <property type="entry name" value="AMP-bd_C"/>
</dbReference>
<dbReference type="Gene3D" id="3.40.50.12780">
    <property type="entry name" value="N-terminal domain of ligase-like"/>
    <property type="match status" value="1"/>
</dbReference>
<reference evidence="6" key="1">
    <citation type="journal article" date="2019" name="Int. J. Syst. Evol. Microbiol.">
        <title>The Global Catalogue of Microorganisms (GCM) 10K type strain sequencing project: providing services to taxonomists for standard genome sequencing and annotation.</title>
        <authorList>
            <consortium name="The Broad Institute Genomics Platform"/>
            <consortium name="The Broad Institute Genome Sequencing Center for Infectious Disease"/>
            <person name="Wu L."/>
            <person name="Ma J."/>
        </authorList>
    </citation>
    <scope>NUCLEOTIDE SEQUENCE [LARGE SCALE GENOMIC DNA]</scope>
    <source>
        <strain evidence="6">CGMCC 1.15474</strain>
    </source>
</reference>
<feature type="domain" description="AMP-dependent synthetase/ligase" evidence="3">
    <location>
        <begin position="106"/>
        <end position="272"/>
    </location>
</feature>
<accession>A0ABW5BXW9</accession>
<keyword evidence="2" id="KW-0436">Ligase</keyword>
<dbReference type="PANTHER" id="PTHR43201">
    <property type="entry name" value="ACYL-COA SYNTHETASE"/>
    <property type="match status" value="1"/>
</dbReference>
<dbReference type="PROSITE" id="PS00455">
    <property type="entry name" value="AMP_BINDING"/>
    <property type="match status" value="1"/>
</dbReference>
<dbReference type="RefSeq" id="WP_247346208.1">
    <property type="nucleotide sequence ID" value="NZ_CP095550.1"/>
</dbReference>
<dbReference type="InterPro" id="IPR045851">
    <property type="entry name" value="AMP-bd_C_sf"/>
</dbReference>
<dbReference type="Proteomes" id="UP001597318">
    <property type="component" value="Unassembled WGS sequence"/>
</dbReference>
<comment type="caution">
    <text evidence="5">The sequence shown here is derived from an EMBL/GenBank/DDBJ whole genome shotgun (WGS) entry which is preliminary data.</text>
</comment>
<feature type="domain" description="AMP-binding enzyme C-terminal" evidence="4">
    <location>
        <begin position="326"/>
        <end position="399"/>
    </location>
</feature>
<dbReference type="EMBL" id="JBHUIK010000003">
    <property type="protein sequence ID" value="MFD2214773.1"/>
    <property type="molecule type" value="Genomic_DNA"/>
</dbReference>
<comment type="similarity">
    <text evidence="1">Belongs to the ATP-dependent AMP-binding enzyme family.</text>
</comment>
<dbReference type="Pfam" id="PF13193">
    <property type="entry name" value="AMP-binding_C"/>
    <property type="match status" value="1"/>
</dbReference>
<dbReference type="NCBIfam" id="NF006167">
    <property type="entry name" value="PRK08308.1"/>
    <property type="match status" value="1"/>
</dbReference>
<dbReference type="InterPro" id="IPR020845">
    <property type="entry name" value="AMP-binding_CS"/>
</dbReference>
<evidence type="ECO:0000313" key="5">
    <source>
        <dbReference type="EMBL" id="MFD2214773.1"/>
    </source>
</evidence>
<dbReference type="PANTHER" id="PTHR43201:SF5">
    <property type="entry name" value="MEDIUM-CHAIN ACYL-COA LIGASE ACSF2, MITOCHONDRIAL"/>
    <property type="match status" value="1"/>
</dbReference>
<protein>
    <submittedName>
        <fullName evidence="5">AMP-binding protein</fullName>
    </submittedName>
</protein>
<name>A0ABW5BXW9_9BACI</name>
<evidence type="ECO:0000256" key="1">
    <source>
        <dbReference type="ARBA" id="ARBA00006432"/>
    </source>
</evidence>
<gene>
    <name evidence="5" type="ORF">ACFSKK_13875</name>
</gene>